<protein>
    <submittedName>
        <fullName evidence="2">Uncharacterized protein</fullName>
    </submittedName>
</protein>
<name>A0A9Q1MMK0_9SOLA</name>
<dbReference type="Proteomes" id="UP001152561">
    <property type="component" value="Unassembled WGS sequence"/>
</dbReference>
<proteinExistence type="predicted"/>
<evidence type="ECO:0000256" key="1">
    <source>
        <dbReference type="SAM" id="MobiDB-lite"/>
    </source>
</evidence>
<gene>
    <name evidence="2" type="ORF">K7X08_031591</name>
</gene>
<evidence type="ECO:0000313" key="3">
    <source>
        <dbReference type="Proteomes" id="UP001152561"/>
    </source>
</evidence>
<feature type="region of interest" description="Disordered" evidence="1">
    <location>
        <begin position="26"/>
        <end position="65"/>
    </location>
</feature>
<dbReference type="AlphaFoldDB" id="A0A9Q1MMK0"/>
<keyword evidence="3" id="KW-1185">Reference proteome</keyword>
<dbReference type="EMBL" id="JAJAGQ010000005">
    <property type="protein sequence ID" value="KAJ8563139.1"/>
    <property type="molecule type" value="Genomic_DNA"/>
</dbReference>
<accession>A0A9Q1MMK0</accession>
<evidence type="ECO:0000313" key="2">
    <source>
        <dbReference type="EMBL" id="KAJ8563139.1"/>
    </source>
</evidence>
<reference evidence="3" key="1">
    <citation type="journal article" date="2023" name="Proc. Natl. Acad. Sci. U.S.A.">
        <title>Genomic and structural basis for evolution of tropane alkaloid biosynthesis.</title>
        <authorList>
            <person name="Wanga Y.-J."/>
            <person name="Taina T."/>
            <person name="Yua J.-Y."/>
            <person name="Lia J."/>
            <person name="Xua B."/>
            <person name="Chenc J."/>
            <person name="D'Auriad J.C."/>
            <person name="Huanga J.-P."/>
            <person name="Huanga S.-X."/>
        </authorList>
    </citation>
    <scope>NUCLEOTIDE SEQUENCE [LARGE SCALE GENOMIC DNA]</scope>
    <source>
        <strain evidence="3">cv. KIB-2019</strain>
    </source>
</reference>
<comment type="caution">
    <text evidence="2">The sequence shown here is derived from an EMBL/GenBank/DDBJ whole genome shotgun (WGS) entry which is preliminary data.</text>
</comment>
<organism evidence="2 3">
    <name type="scientific">Anisodus acutangulus</name>
    <dbReference type="NCBI Taxonomy" id="402998"/>
    <lineage>
        <taxon>Eukaryota</taxon>
        <taxon>Viridiplantae</taxon>
        <taxon>Streptophyta</taxon>
        <taxon>Embryophyta</taxon>
        <taxon>Tracheophyta</taxon>
        <taxon>Spermatophyta</taxon>
        <taxon>Magnoliopsida</taxon>
        <taxon>eudicotyledons</taxon>
        <taxon>Gunneridae</taxon>
        <taxon>Pentapetalae</taxon>
        <taxon>asterids</taxon>
        <taxon>lamiids</taxon>
        <taxon>Solanales</taxon>
        <taxon>Solanaceae</taxon>
        <taxon>Solanoideae</taxon>
        <taxon>Hyoscyameae</taxon>
        <taxon>Anisodus</taxon>
    </lineage>
</organism>
<sequence>MTLEEGQVIYEDLEAKNVESYALEDKSPFNLPLPSPPTYVGSSFGVRSESGELEDDEEKEDKYTSFPSSPLIEVVMSTSSHEAVIDHAALVVSVTGGASSSGAEKNDHHSCTPLVATDAFMIYDEYRVFIALSIIPFMYFGCSTVNTTSLVYVR</sequence>